<keyword evidence="3" id="KW-1185">Reference proteome</keyword>
<dbReference type="InterPro" id="IPR036390">
    <property type="entry name" value="WH_DNA-bd_sf"/>
</dbReference>
<dbReference type="SUPFAM" id="SSF56784">
    <property type="entry name" value="HAD-like"/>
    <property type="match status" value="1"/>
</dbReference>
<dbReference type="InterPro" id="IPR036412">
    <property type="entry name" value="HAD-like_sf"/>
</dbReference>
<dbReference type="PANTHER" id="PTHR43434">
    <property type="entry name" value="PHOSPHOGLYCOLATE PHOSPHATASE"/>
    <property type="match status" value="1"/>
</dbReference>
<dbReference type="Gene3D" id="1.10.10.10">
    <property type="entry name" value="Winged helix-like DNA-binding domain superfamily/Winged helix DNA-binding domain"/>
    <property type="match status" value="1"/>
</dbReference>
<feature type="domain" description="HTH marR-type" evidence="1">
    <location>
        <begin position="223"/>
        <end position="355"/>
    </location>
</feature>
<dbReference type="SMART" id="SM00347">
    <property type="entry name" value="HTH_MARR"/>
    <property type="match status" value="1"/>
</dbReference>
<dbReference type="Proteomes" id="UP000543642">
    <property type="component" value="Unassembled WGS sequence"/>
</dbReference>
<dbReference type="SUPFAM" id="SSF46785">
    <property type="entry name" value="Winged helix' DNA-binding domain"/>
    <property type="match status" value="1"/>
</dbReference>
<evidence type="ECO:0000313" key="3">
    <source>
        <dbReference type="Proteomes" id="UP000543642"/>
    </source>
</evidence>
<reference evidence="2 3" key="1">
    <citation type="submission" date="2020-08" db="EMBL/GenBank/DDBJ databases">
        <title>Genomic Encyclopedia of Type Strains, Phase IV (KMG-IV): sequencing the most valuable type-strain genomes for metagenomic binning, comparative biology and taxonomic classification.</title>
        <authorList>
            <person name="Goeker M."/>
        </authorList>
    </citation>
    <scope>NUCLEOTIDE SEQUENCE [LARGE SCALE GENOMIC DNA]</scope>
    <source>
        <strain evidence="2 3">DSM 106146</strain>
    </source>
</reference>
<keyword evidence="2" id="KW-0378">Hydrolase</keyword>
<name>A0A7W8H825_9FIRM</name>
<comment type="caution">
    <text evidence="2">The sequence shown here is derived from an EMBL/GenBank/DDBJ whole genome shotgun (WGS) entry which is preliminary data.</text>
</comment>
<dbReference type="SFLD" id="SFLDG01129">
    <property type="entry name" value="C1.5:_HAD__Beta-PGM__Phosphata"/>
    <property type="match status" value="1"/>
</dbReference>
<dbReference type="PANTHER" id="PTHR43434:SF20">
    <property type="entry name" value="5'-NUCLEOTIDASE"/>
    <property type="match status" value="1"/>
</dbReference>
<protein>
    <submittedName>
        <fullName evidence="2">Phosphoglycolate phosphatase-like HAD superfamily hydrolase/DNA-binding MarR family transcriptional regulator</fullName>
    </submittedName>
</protein>
<dbReference type="RefSeq" id="WP_183770751.1">
    <property type="nucleotide sequence ID" value="NZ_JACHFW010000001.1"/>
</dbReference>
<accession>A0A7W8H825</accession>
<dbReference type="PRINTS" id="PR00598">
    <property type="entry name" value="HTHMARR"/>
</dbReference>
<dbReference type="InterPro" id="IPR000835">
    <property type="entry name" value="HTH_MarR-typ"/>
</dbReference>
<proteinExistence type="predicted"/>
<dbReference type="GO" id="GO:0016787">
    <property type="term" value="F:hydrolase activity"/>
    <property type="evidence" value="ECO:0007669"/>
    <property type="project" value="UniProtKB-KW"/>
</dbReference>
<dbReference type="InterPro" id="IPR023198">
    <property type="entry name" value="PGP-like_dom2"/>
</dbReference>
<dbReference type="InterPro" id="IPR050155">
    <property type="entry name" value="HAD-like_hydrolase_sf"/>
</dbReference>
<dbReference type="SFLD" id="SFLDG01135">
    <property type="entry name" value="C1.5.6:_HAD__Beta-PGM__Phospha"/>
    <property type="match status" value="1"/>
</dbReference>
<dbReference type="GO" id="GO:0003700">
    <property type="term" value="F:DNA-binding transcription factor activity"/>
    <property type="evidence" value="ECO:0007669"/>
    <property type="project" value="InterPro"/>
</dbReference>
<dbReference type="InterPro" id="IPR023214">
    <property type="entry name" value="HAD_sf"/>
</dbReference>
<dbReference type="Pfam" id="PF01047">
    <property type="entry name" value="MarR"/>
    <property type="match status" value="1"/>
</dbReference>
<dbReference type="Pfam" id="PF13419">
    <property type="entry name" value="HAD_2"/>
    <property type="match status" value="1"/>
</dbReference>
<dbReference type="CDD" id="cd04302">
    <property type="entry name" value="HAD_5NT"/>
    <property type="match status" value="1"/>
</dbReference>
<evidence type="ECO:0000313" key="2">
    <source>
        <dbReference type="EMBL" id="MBB5263238.1"/>
    </source>
</evidence>
<dbReference type="AlphaFoldDB" id="A0A7W8H825"/>
<dbReference type="GO" id="GO:0005829">
    <property type="term" value="C:cytosol"/>
    <property type="evidence" value="ECO:0007669"/>
    <property type="project" value="TreeGrafter"/>
</dbReference>
<dbReference type="EMBL" id="JACHFW010000001">
    <property type="protein sequence ID" value="MBB5263238.1"/>
    <property type="molecule type" value="Genomic_DNA"/>
</dbReference>
<dbReference type="InterPro" id="IPR036388">
    <property type="entry name" value="WH-like_DNA-bd_sf"/>
</dbReference>
<dbReference type="SFLD" id="SFLDS00003">
    <property type="entry name" value="Haloacid_Dehalogenase"/>
    <property type="match status" value="1"/>
</dbReference>
<sequence>MSRYKYILFDLDGTLTDPFEGITKSVQYALNAFDIKDEPLEKLKKFIGPPLKESFMEFYGFDSDKAKKAVEKYRERFSEKGIFENSLYPGIDGMLAHLKEAGCVLAIASSKPEVFVKRIVDHFNIEKYFDQITGSFLDGRRTKKSEVVQAALEALHVEDKDTAIMVGDRFHDVEGAREVGLSCIGVSFGYGGREELSKAKAAAIADSVDELEHMLLADPQKELEPLMRLFRHVWRIHGIALDNVTSSRGIYKSQMKMLGYIFHHEGVSQRELATQLQISAPSIAVTAKKLEKMGYIRRHMDEKDNRMNVLNTTAEGRALLGQTWKAFSQVDVRMFNGFSPGEIEQLRMFYERIAKNLEENMDL</sequence>
<dbReference type="GO" id="GO:0003677">
    <property type="term" value="F:DNA binding"/>
    <property type="evidence" value="ECO:0007669"/>
    <property type="project" value="UniProtKB-KW"/>
</dbReference>
<dbReference type="Gene3D" id="1.10.150.240">
    <property type="entry name" value="Putative phosphatase, domain 2"/>
    <property type="match status" value="1"/>
</dbReference>
<dbReference type="Gene3D" id="3.40.50.1000">
    <property type="entry name" value="HAD superfamily/HAD-like"/>
    <property type="match status" value="1"/>
</dbReference>
<evidence type="ECO:0000259" key="1">
    <source>
        <dbReference type="PROSITE" id="PS50995"/>
    </source>
</evidence>
<keyword evidence="2" id="KW-0238">DNA-binding</keyword>
<dbReference type="PROSITE" id="PS50995">
    <property type="entry name" value="HTH_MARR_2"/>
    <property type="match status" value="1"/>
</dbReference>
<gene>
    <name evidence="2" type="ORF">HNP82_000332</name>
</gene>
<dbReference type="GO" id="GO:0004713">
    <property type="term" value="F:protein tyrosine kinase activity"/>
    <property type="evidence" value="ECO:0007669"/>
    <property type="project" value="TreeGrafter"/>
</dbReference>
<dbReference type="InterPro" id="IPR041492">
    <property type="entry name" value="HAD_2"/>
</dbReference>
<dbReference type="FunFam" id="3.40.50.1000:FF:000022">
    <property type="entry name" value="Phosphoglycolate phosphatase"/>
    <property type="match status" value="1"/>
</dbReference>
<organism evidence="2 3">
    <name type="scientific">Catenibacillus scindens</name>
    <dbReference type="NCBI Taxonomy" id="673271"/>
    <lineage>
        <taxon>Bacteria</taxon>
        <taxon>Bacillati</taxon>
        <taxon>Bacillota</taxon>
        <taxon>Clostridia</taxon>
        <taxon>Lachnospirales</taxon>
        <taxon>Lachnospiraceae</taxon>
        <taxon>Catenibacillus</taxon>
    </lineage>
</organism>